<reference evidence="1" key="1">
    <citation type="submission" date="2022-10" db="EMBL/GenBank/DDBJ databases">
        <title>Catenovulum adriacola sp. nov. isolated in the Harbour of Susak.</title>
        <authorList>
            <person name="Schoch T."/>
            <person name="Reich S.J."/>
            <person name="Stoeferle S."/>
            <person name="Flaiz M."/>
            <person name="Kazda M."/>
            <person name="Riedel C.U."/>
            <person name="Duerre P."/>
        </authorList>
    </citation>
    <scope>NUCLEOTIDE SEQUENCE</scope>
    <source>
        <strain evidence="1">TS8</strain>
    </source>
</reference>
<dbReference type="InterPro" id="IPR029063">
    <property type="entry name" value="SAM-dependent_MTases_sf"/>
</dbReference>
<gene>
    <name evidence="1" type="ORF">OLW01_00210</name>
</gene>
<name>A0ABY7AMA1_9ALTE</name>
<dbReference type="EMBL" id="CP109965">
    <property type="protein sequence ID" value="WAJ70281.1"/>
    <property type="molecule type" value="Genomic_DNA"/>
</dbReference>
<proteinExistence type="predicted"/>
<dbReference type="Proteomes" id="UP001163726">
    <property type="component" value="Chromosome"/>
</dbReference>
<accession>A0ABY7AMA1</accession>
<dbReference type="NCBIfam" id="NF037959">
    <property type="entry name" value="MFS_SpdSyn"/>
    <property type="match status" value="1"/>
</dbReference>
<dbReference type="RefSeq" id="WP_268074583.1">
    <property type="nucleotide sequence ID" value="NZ_CP109965.1"/>
</dbReference>
<dbReference type="Gene3D" id="3.40.50.150">
    <property type="entry name" value="Vaccinia Virus protein VP39"/>
    <property type="match status" value="1"/>
</dbReference>
<evidence type="ECO:0000313" key="2">
    <source>
        <dbReference type="Proteomes" id="UP001163726"/>
    </source>
</evidence>
<sequence length="225" mass="25754">MLVDLKTSLQNSQLLNFINEAEVKWQVCENQYYIWLLMNDTVQSIMNKAEPSQLTLPHQQPLKGFVDELPDNANILEFGLGGASNARYFNQQKPCSQITVVEQSAAVIELFKTYFNPQKSNINTIHQSAEHFILSDQKKYHLIITDLFKSGCSLLSFINAQYFIALKNRLTPNGFAYINFIPDTPAEAELIKTYIQQTGLTIQWADKIIGFKNWVFLVKNTQPNN</sequence>
<keyword evidence="2" id="KW-1185">Reference proteome</keyword>
<evidence type="ECO:0000313" key="1">
    <source>
        <dbReference type="EMBL" id="WAJ70281.1"/>
    </source>
</evidence>
<organism evidence="1 2">
    <name type="scientific">Catenovulum adriaticum</name>
    <dbReference type="NCBI Taxonomy" id="2984846"/>
    <lineage>
        <taxon>Bacteria</taxon>
        <taxon>Pseudomonadati</taxon>
        <taxon>Pseudomonadota</taxon>
        <taxon>Gammaproteobacteria</taxon>
        <taxon>Alteromonadales</taxon>
        <taxon>Alteromonadaceae</taxon>
        <taxon>Catenovulum</taxon>
    </lineage>
</organism>
<protein>
    <submittedName>
        <fullName evidence="1">Fused MFS/spermidine synthase</fullName>
    </submittedName>
</protein>
<dbReference type="SUPFAM" id="SSF53335">
    <property type="entry name" value="S-adenosyl-L-methionine-dependent methyltransferases"/>
    <property type="match status" value="1"/>
</dbReference>